<gene>
    <name evidence="11" type="ORF">IV417_12665</name>
</gene>
<keyword evidence="6 9" id="KW-1133">Transmembrane helix</keyword>
<comment type="similarity">
    <text evidence="2">Belongs to the bacterial sugar transferase family.</text>
</comment>
<dbReference type="PANTHER" id="PTHR30576:SF4">
    <property type="entry name" value="UNDECAPRENYL-PHOSPHATE GALACTOSE PHOSPHOTRANSFERASE"/>
    <property type="match status" value="1"/>
</dbReference>
<evidence type="ECO:0000256" key="9">
    <source>
        <dbReference type="SAM" id="Phobius"/>
    </source>
</evidence>
<dbReference type="GO" id="GO:0005886">
    <property type="term" value="C:plasma membrane"/>
    <property type="evidence" value="ECO:0007669"/>
    <property type="project" value="UniProtKB-SubCell"/>
</dbReference>
<evidence type="ECO:0000256" key="4">
    <source>
        <dbReference type="ARBA" id="ARBA00022679"/>
    </source>
</evidence>
<dbReference type="EMBL" id="JADQAZ010000002">
    <property type="protein sequence ID" value="MBT0958242.1"/>
    <property type="molecule type" value="Genomic_DNA"/>
</dbReference>
<accession>A0AAP2G8R6</accession>
<evidence type="ECO:0000256" key="3">
    <source>
        <dbReference type="ARBA" id="ARBA00022475"/>
    </source>
</evidence>
<feature type="domain" description="Bacterial sugar transferase" evidence="10">
    <location>
        <begin position="34"/>
        <end position="225"/>
    </location>
</feature>
<dbReference type="GO" id="GO:0016780">
    <property type="term" value="F:phosphotransferase activity, for other substituted phosphate groups"/>
    <property type="evidence" value="ECO:0007669"/>
    <property type="project" value="TreeGrafter"/>
</dbReference>
<proteinExistence type="inferred from homology"/>
<comment type="caution">
    <text evidence="11">The sequence shown here is derived from an EMBL/GenBank/DDBJ whole genome shotgun (WGS) entry which is preliminary data.</text>
</comment>
<name>A0AAP2G8R6_9RHOB</name>
<dbReference type="AlphaFoldDB" id="A0AAP2G8R6"/>
<evidence type="ECO:0000313" key="12">
    <source>
        <dbReference type="Proteomes" id="UP001315686"/>
    </source>
</evidence>
<organism evidence="11 12">
    <name type="scientific">Harenicola maris</name>
    <dbReference type="NCBI Taxonomy" id="2841044"/>
    <lineage>
        <taxon>Bacteria</taxon>
        <taxon>Pseudomonadati</taxon>
        <taxon>Pseudomonadota</taxon>
        <taxon>Alphaproteobacteria</taxon>
        <taxon>Rhodobacterales</taxon>
        <taxon>Paracoccaceae</taxon>
        <taxon>Harenicola</taxon>
    </lineage>
</organism>
<keyword evidence="12" id="KW-1185">Reference proteome</keyword>
<evidence type="ECO:0000256" key="1">
    <source>
        <dbReference type="ARBA" id="ARBA00004236"/>
    </source>
</evidence>
<dbReference type="PANTHER" id="PTHR30576">
    <property type="entry name" value="COLANIC BIOSYNTHESIS UDP-GLUCOSE LIPID CARRIER TRANSFERASE"/>
    <property type="match status" value="1"/>
</dbReference>
<evidence type="ECO:0000259" key="10">
    <source>
        <dbReference type="Pfam" id="PF02397"/>
    </source>
</evidence>
<evidence type="ECO:0000256" key="6">
    <source>
        <dbReference type="ARBA" id="ARBA00022989"/>
    </source>
</evidence>
<keyword evidence="3" id="KW-1003">Cell membrane</keyword>
<keyword evidence="8" id="KW-0270">Exopolysaccharide synthesis</keyword>
<dbReference type="RefSeq" id="WP_327794454.1">
    <property type="nucleotide sequence ID" value="NZ_JADQAZ010000002.1"/>
</dbReference>
<dbReference type="GO" id="GO:0000271">
    <property type="term" value="P:polysaccharide biosynthetic process"/>
    <property type="evidence" value="ECO:0007669"/>
    <property type="project" value="UniProtKB-KW"/>
</dbReference>
<comment type="subcellular location">
    <subcellularLocation>
        <location evidence="1">Cell membrane</location>
    </subcellularLocation>
</comment>
<dbReference type="Pfam" id="PF02397">
    <property type="entry name" value="Bac_transf"/>
    <property type="match status" value="1"/>
</dbReference>
<evidence type="ECO:0000313" key="11">
    <source>
        <dbReference type="EMBL" id="MBT0958242.1"/>
    </source>
</evidence>
<keyword evidence="5 9" id="KW-0812">Transmembrane</keyword>
<dbReference type="InterPro" id="IPR003362">
    <property type="entry name" value="Bact_transf"/>
</dbReference>
<keyword evidence="7 9" id="KW-0472">Membrane</keyword>
<protein>
    <submittedName>
        <fullName evidence="11">Sugar transferase</fullName>
    </submittedName>
</protein>
<evidence type="ECO:0000256" key="5">
    <source>
        <dbReference type="ARBA" id="ARBA00022692"/>
    </source>
</evidence>
<reference evidence="11 12" key="1">
    <citation type="journal article" date="2021" name="Arch. Microbiol.">
        <title>Harenicola maris gen. nov., sp. nov. isolated from the Sea of Japan shallow sediments.</title>
        <authorList>
            <person name="Romanenko L.A."/>
            <person name="Kurilenko V.V."/>
            <person name="Chernysheva N.Y."/>
            <person name="Tekutyeva L.A."/>
            <person name="Velansky P.V."/>
            <person name="Svetashev V.I."/>
            <person name="Isaeva M.P."/>
        </authorList>
    </citation>
    <scope>NUCLEOTIDE SEQUENCE [LARGE SCALE GENOMIC DNA]</scope>
    <source>
        <strain evidence="11 12">KMM 3653</strain>
    </source>
</reference>
<evidence type="ECO:0000256" key="2">
    <source>
        <dbReference type="ARBA" id="ARBA00006464"/>
    </source>
</evidence>
<keyword evidence="4 11" id="KW-0808">Transferase</keyword>
<evidence type="ECO:0000256" key="7">
    <source>
        <dbReference type="ARBA" id="ARBA00023136"/>
    </source>
</evidence>
<dbReference type="Proteomes" id="UP001315686">
    <property type="component" value="Unassembled WGS sequence"/>
</dbReference>
<evidence type="ECO:0000256" key="8">
    <source>
        <dbReference type="ARBA" id="ARBA00023169"/>
    </source>
</evidence>
<sequence>MAFRDIIGTTVQNTSLAPSSVSLNGNKFYRSIGKRSIDIILSLLALPLVFLILSVVWVVGQFSGGQVFFAQDRVGKNGRVFRCFKVRSMVINAEEVLQELCASDPKIAEEWEQFQKLQNDPRINRWGAFLRKTSIDELPQFLNVLRGDMSLVGPRPFMVSQTEIYQAGGGRHYFSMQPGITGNWQVEGRGDTSFLSRIAYDRLYSQNMSLSEDLRLLGRTAQVLLRMSGR</sequence>
<feature type="transmembrane region" description="Helical" evidence="9">
    <location>
        <begin position="39"/>
        <end position="59"/>
    </location>
</feature>